<evidence type="ECO:0000313" key="1">
    <source>
        <dbReference type="EMBL" id="KAK5181560.1"/>
    </source>
</evidence>
<dbReference type="Proteomes" id="UP001357485">
    <property type="component" value="Unassembled WGS sequence"/>
</dbReference>
<organism evidence="1 2">
    <name type="scientific">Cryomyces antarcticus</name>
    <dbReference type="NCBI Taxonomy" id="329879"/>
    <lineage>
        <taxon>Eukaryota</taxon>
        <taxon>Fungi</taxon>
        <taxon>Dikarya</taxon>
        <taxon>Ascomycota</taxon>
        <taxon>Pezizomycotina</taxon>
        <taxon>Dothideomycetes</taxon>
        <taxon>Dothideomycetes incertae sedis</taxon>
        <taxon>Cryomyces</taxon>
    </lineage>
</organism>
<gene>
    <name evidence="1" type="ORF">LTR16_010372</name>
</gene>
<dbReference type="InterPro" id="IPR027417">
    <property type="entry name" value="P-loop_NTPase"/>
</dbReference>
<proteinExistence type="predicted"/>
<protein>
    <recommendedName>
        <fullName evidence="3">ATPase AAA-type core domain-containing protein</fullName>
    </recommendedName>
</protein>
<feature type="non-terminal residue" evidence="1">
    <location>
        <position position="202"/>
    </location>
</feature>
<dbReference type="EMBL" id="JAVRRA010019347">
    <property type="protein sequence ID" value="KAK5181560.1"/>
    <property type="molecule type" value="Genomic_DNA"/>
</dbReference>
<reference evidence="1 2" key="1">
    <citation type="submission" date="2023-08" db="EMBL/GenBank/DDBJ databases">
        <title>Black Yeasts Isolated from many extreme environments.</title>
        <authorList>
            <person name="Coleine C."/>
            <person name="Stajich J.E."/>
            <person name="Selbmann L."/>
        </authorList>
    </citation>
    <scope>NUCLEOTIDE SEQUENCE [LARGE SCALE GENOMIC DNA]</scope>
    <source>
        <strain evidence="1 2">CCFEE 536</strain>
    </source>
</reference>
<name>A0ABR0LK63_9PEZI</name>
<comment type="caution">
    <text evidence="1">The sequence shown here is derived from an EMBL/GenBank/DDBJ whole genome shotgun (WGS) entry which is preliminary data.</text>
</comment>
<keyword evidence="2" id="KW-1185">Reference proteome</keyword>
<dbReference type="Gene3D" id="3.40.50.300">
    <property type="entry name" value="P-loop containing nucleotide triphosphate hydrolases"/>
    <property type="match status" value="1"/>
</dbReference>
<accession>A0ABR0LK63</accession>
<evidence type="ECO:0008006" key="3">
    <source>
        <dbReference type="Google" id="ProtNLM"/>
    </source>
</evidence>
<evidence type="ECO:0000313" key="2">
    <source>
        <dbReference type="Proteomes" id="UP001357485"/>
    </source>
</evidence>
<sequence length="202" mass="22457">MYMFVTSPIVMPFPFPCPVKTVVDLEGEMLNQILLPLRDDQKLDFMWRIGNALTDPVRNPCVIIFYGAGGEEGKSVLATNISRVLGKGVEWTVTDLIGKDSKWPDARLVMKLAEKRLIVCDECGIDQDMNYNNIKRWTSNAPVQSDGMSAYLSQTIIGISNKMGFAAKAAINNSIGRRVVIYKMDKELGKLRSFPAGAVNSY</sequence>